<sequence>MGLSSGAMYVLVCFSVSTRVIRSLLVRYPPLYVLVSVAPFVSRLRLSMPWYLYLFFKLVPPLFFFFFRNLPLYVLVS</sequence>
<name>A0A8H6HZQ7_9AGAR</name>
<keyword evidence="3" id="KW-1185">Reference proteome</keyword>
<evidence type="ECO:0000256" key="1">
    <source>
        <dbReference type="SAM" id="Phobius"/>
    </source>
</evidence>
<evidence type="ECO:0000313" key="2">
    <source>
        <dbReference type="EMBL" id="KAF6754778.1"/>
    </source>
</evidence>
<evidence type="ECO:0000313" key="3">
    <source>
        <dbReference type="Proteomes" id="UP000521943"/>
    </source>
</evidence>
<keyword evidence="1" id="KW-0812">Transmembrane</keyword>
<proteinExistence type="predicted"/>
<protein>
    <submittedName>
        <fullName evidence="2">Uncharacterized protein</fullName>
    </submittedName>
</protein>
<feature type="transmembrane region" description="Helical" evidence="1">
    <location>
        <begin position="48"/>
        <end position="67"/>
    </location>
</feature>
<reference evidence="2 3" key="1">
    <citation type="submission" date="2020-07" db="EMBL/GenBank/DDBJ databases">
        <title>Comparative genomics of pyrophilous fungi reveals a link between fire events and developmental genes.</title>
        <authorList>
            <consortium name="DOE Joint Genome Institute"/>
            <person name="Steindorff A.S."/>
            <person name="Carver A."/>
            <person name="Calhoun S."/>
            <person name="Stillman K."/>
            <person name="Liu H."/>
            <person name="Lipzen A."/>
            <person name="Pangilinan J."/>
            <person name="Labutti K."/>
            <person name="Bruns T.D."/>
            <person name="Grigoriev I.V."/>
        </authorList>
    </citation>
    <scope>NUCLEOTIDE SEQUENCE [LARGE SCALE GENOMIC DNA]</scope>
    <source>
        <strain evidence="2 3">CBS 144469</strain>
    </source>
</reference>
<keyword evidence="1" id="KW-0472">Membrane</keyword>
<dbReference type="AlphaFoldDB" id="A0A8H6HZQ7"/>
<organism evidence="2 3">
    <name type="scientific">Ephemerocybe angulata</name>
    <dbReference type="NCBI Taxonomy" id="980116"/>
    <lineage>
        <taxon>Eukaryota</taxon>
        <taxon>Fungi</taxon>
        <taxon>Dikarya</taxon>
        <taxon>Basidiomycota</taxon>
        <taxon>Agaricomycotina</taxon>
        <taxon>Agaricomycetes</taxon>
        <taxon>Agaricomycetidae</taxon>
        <taxon>Agaricales</taxon>
        <taxon>Agaricineae</taxon>
        <taxon>Psathyrellaceae</taxon>
        <taxon>Ephemerocybe</taxon>
    </lineage>
</organism>
<dbReference type="Proteomes" id="UP000521943">
    <property type="component" value="Unassembled WGS sequence"/>
</dbReference>
<keyword evidence="1" id="KW-1133">Transmembrane helix</keyword>
<gene>
    <name evidence="2" type="ORF">DFP72DRAFT_898748</name>
</gene>
<accession>A0A8H6HZQ7</accession>
<dbReference type="EMBL" id="JACGCI010000033">
    <property type="protein sequence ID" value="KAF6754778.1"/>
    <property type="molecule type" value="Genomic_DNA"/>
</dbReference>
<comment type="caution">
    <text evidence="2">The sequence shown here is derived from an EMBL/GenBank/DDBJ whole genome shotgun (WGS) entry which is preliminary data.</text>
</comment>